<protein>
    <submittedName>
        <fullName evidence="1">Uncharacterized protein</fullName>
    </submittedName>
</protein>
<sequence>MEALRVGNLDLVGMAQQAMWYIPTLLFVAVGHSYPPERRVFKVANDGDSPESVKKLSDVVTGSAAWDEFWGTTMYKPWWNPDCSWYSDE</sequence>
<proteinExistence type="predicted"/>
<name>K5V0R2_PHACS</name>
<accession>K5V0R2</accession>
<reference evidence="1 2" key="1">
    <citation type="journal article" date="2012" name="BMC Genomics">
        <title>Comparative genomics of the white-rot fungi, Phanerochaete carnosa and P. chrysosporium, to elucidate the genetic basis of the distinct wood types they colonize.</title>
        <authorList>
            <person name="Suzuki H."/>
            <person name="MacDonald J."/>
            <person name="Syed K."/>
            <person name="Salamov A."/>
            <person name="Hori C."/>
            <person name="Aerts A."/>
            <person name="Henrissat B."/>
            <person name="Wiebenga A."/>
            <person name="vanKuyk P.A."/>
            <person name="Barry K."/>
            <person name="Lindquist E."/>
            <person name="LaButti K."/>
            <person name="Lapidus A."/>
            <person name="Lucas S."/>
            <person name="Coutinho P."/>
            <person name="Gong Y."/>
            <person name="Samejima M."/>
            <person name="Mahadevan R."/>
            <person name="Abou-Zaid M."/>
            <person name="de Vries R.P."/>
            <person name="Igarashi K."/>
            <person name="Yadav J.S."/>
            <person name="Grigoriev I.V."/>
            <person name="Master E.R."/>
        </authorList>
    </citation>
    <scope>NUCLEOTIDE SEQUENCE [LARGE SCALE GENOMIC DNA]</scope>
    <source>
        <strain evidence="1 2">HHB-10118-sp</strain>
    </source>
</reference>
<dbReference type="EMBL" id="JH930472">
    <property type="protein sequence ID" value="EKM56066.1"/>
    <property type="molecule type" value="Genomic_DNA"/>
</dbReference>
<dbReference type="Proteomes" id="UP000008370">
    <property type="component" value="Unassembled WGS sequence"/>
</dbReference>
<dbReference type="InParanoid" id="K5V0R2"/>
<dbReference type="AlphaFoldDB" id="K5V0R2"/>
<evidence type="ECO:0000313" key="2">
    <source>
        <dbReference type="Proteomes" id="UP000008370"/>
    </source>
</evidence>
<dbReference type="GeneID" id="18916759"/>
<gene>
    <name evidence="1" type="ORF">PHACADRAFT_257114</name>
</gene>
<keyword evidence="2" id="KW-1185">Reference proteome</keyword>
<dbReference type="KEGG" id="pco:PHACADRAFT_257114"/>
<evidence type="ECO:0000313" key="1">
    <source>
        <dbReference type="EMBL" id="EKM56066.1"/>
    </source>
</evidence>
<dbReference type="HOGENOM" id="CLU_2455472_0_0_1"/>
<dbReference type="RefSeq" id="XP_007396366.1">
    <property type="nucleotide sequence ID" value="XM_007396304.1"/>
</dbReference>
<organism evidence="1 2">
    <name type="scientific">Phanerochaete carnosa (strain HHB-10118-sp)</name>
    <name type="common">White-rot fungus</name>
    <name type="synonym">Peniophora carnosa</name>
    <dbReference type="NCBI Taxonomy" id="650164"/>
    <lineage>
        <taxon>Eukaryota</taxon>
        <taxon>Fungi</taxon>
        <taxon>Dikarya</taxon>
        <taxon>Basidiomycota</taxon>
        <taxon>Agaricomycotina</taxon>
        <taxon>Agaricomycetes</taxon>
        <taxon>Polyporales</taxon>
        <taxon>Phanerochaetaceae</taxon>
        <taxon>Phanerochaete</taxon>
    </lineage>
</organism>